<dbReference type="Pfam" id="PF00293">
    <property type="entry name" value="NUDIX"/>
    <property type="match status" value="1"/>
</dbReference>
<dbReference type="InterPro" id="IPR036938">
    <property type="entry name" value="PAP2/HPO_sf"/>
</dbReference>
<keyword evidence="2" id="KW-0378">Hydrolase</keyword>
<dbReference type="Gene3D" id="3.90.79.10">
    <property type="entry name" value="Nucleoside Triphosphate Pyrophosphohydrolase"/>
    <property type="match status" value="1"/>
</dbReference>
<keyword evidence="5" id="KW-1133">Transmembrane helix</keyword>
<keyword evidence="8" id="KW-1185">Reference proteome</keyword>
<evidence type="ECO:0000259" key="6">
    <source>
        <dbReference type="PROSITE" id="PS51462"/>
    </source>
</evidence>
<feature type="transmembrane region" description="Helical" evidence="5">
    <location>
        <begin position="447"/>
        <end position="471"/>
    </location>
</feature>
<dbReference type="InterPro" id="IPR000326">
    <property type="entry name" value="PAP2/HPO"/>
</dbReference>
<dbReference type="Gene3D" id="1.20.144.10">
    <property type="entry name" value="Phosphatidic acid phosphatase type 2/haloperoxidase"/>
    <property type="match status" value="1"/>
</dbReference>
<dbReference type="Proteomes" id="UP001186452">
    <property type="component" value="Unassembled WGS sequence"/>
</dbReference>
<evidence type="ECO:0000256" key="3">
    <source>
        <dbReference type="ARBA" id="ARBA00032707"/>
    </source>
</evidence>
<dbReference type="InterPro" id="IPR020476">
    <property type="entry name" value="Nudix_hydrolase"/>
</dbReference>
<reference evidence="7 8" key="1">
    <citation type="submission" date="2023-10" db="EMBL/GenBank/DDBJ databases">
        <title>Marine bacteria isolated from horseshoe crab.</title>
        <authorList>
            <person name="Cheng T.H."/>
        </authorList>
    </citation>
    <scope>NUCLEOTIDE SEQUENCE [LARGE SCALE GENOMIC DNA]</scope>
    <source>
        <strain evidence="7 8">HSC6</strain>
    </source>
</reference>
<feature type="transmembrane region" description="Helical" evidence="5">
    <location>
        <begin position="364"/>
        <end position="382"/>
    </location>
</feature>
<dbReference type="InterPro" id="IPR000086">
    <property type="entry name" value="NUDIX_hydrolase_dom"/>
</dbReference>
<dbReference type="SMART" id="SM00014">
    <property type="entry name" value="acidPPc"/>
    <property type="match status" value="1"/>
</dbReference>
<evidence type="ECO:0000256" key="2">
    <source>
        <dbReference type="ARBA" id="ARBA00022801"/>
    </source>
</evidence>
<feature type="transmembrane region" description="Helical" evidence="5">
    <location>
        <begin position="388"/>
        <end position="407"/>
    </location>
</feature>
<feature type="transmembrane region" description="Helical" evidence="5">
    <location>
        <begin position="269"/>
        <end position="292"/>
    </location>
</feature>
<evidence type="ECO:0000313" key="8">
    <source>
        <dbReference type="Proteomes" id="UP001186452"/>
    </source>
</evidence>
<sequence length="480" mass="53244">MSFSTVADESAIDASKQPDNLVGAVCVIRNGDNLIMLSEVITNKLSLPGGYIDKGDTPQEAAAREALEETGIAVEVEHLIQYRGRAAIFACKASSPILVSSFKDSRGYPIVASWFSKHFATEVERVYLINPSAIEVDDYRYAEDAALLSQWFAQTPDSEVKVYDRFDAEISLLHDYELGLIDKFQHYISTWPSSLQWTFCVLMYGISVLGEPWFVFIIAVVIAGYGRMPFFLEMAFLMLVALFGASLLKHGLMMPRPFFFFPALQKVNAYGFGFPSGHILMASLLLGVWGYLLQLKFKTIWSKIMVALLVLSLIVGQGVARVWFGVHFISDVILSLMLSTVIVAMFIVWRTYEFTAFQQQLTNRWFWLGLSVMVGTVAGISLVPVQAYLFAILLGIFLAIDYAVQINQLTLELSVSRKLIASACVLVGAFGIYGVTTSIAAMQTVSLIVLGIKGFGYLLLGAWLASGSAWVRYQLGRWCV</sequence>
<organism evidence="7 8">
    <name type="scientific">Photobacterium rosenbergii</name>
    <dbReference type="NCBI Taxonomy" id="294936"/>
    <lineage>
        <taxon>Bacteria</taxon>
        <taxon>Pseudomonadati</taxon>
        <taxon>Pseudomonadota</taxon>
        <taxon>Gammaproteobacteria</taxon>
        <taxon>Vibrionales</taxon>
        <taxon>Vibrionaceae</taxon>
        <taxon>Photobacterium</taxon>
    </lineage>
</organism>
<keyword evidence="5" id="KW-0472">Membrane</keyword>
<gene>
    <name evidence="7" type="ORF">R2X38_04975</name>
</gene>
<dbReference type="PANTHER" id="PTHR14969">
    <property type="entry name" value="SPHINGOSINE-1-PHOSPHATE PHOSPHOHYDROLASE"/>
    <property type="match status" value="1"/>
</dbReference>
<dbReference type="InterPro" id="IPR015797">
    <property type="entry name" value="NUDIX_hydrolase-like_dom_sf"/>
</dbReference>
<dbReference type="SUPFAM" id="SSF48317">
    <property type="entry name" value="Acid phosphatase/Vanadium-dependent haloperoxidase"/>
    <property type="match status" value="1"/>
</dbReference>
<comment type="catalytic activity">
    <reaction evidence="4">
        <text>di-trans,octa-cis-undecaprenyl diphosphate + H2O = di-trans,octa-cis-undecaprenyl phosphate + phosphate + H(+)</text>
        <dbReference type="Rhea" id="RHEA:28094"/>
        <dbReference type="ChEBI" id="CHEBI:15377"/>
        <dbReference type="ChEBI" id="CHEBI:15378"/>
        <dbReference type="ChEBI" id="CHEBI:43474"/>
        <dbReference type="ChEBI" id="CHEBI:58405"/>
        <dbReference type="ChEBI" id="CHEBI:60392"/>
        <dbReference type="EC" id="3.6.1.27"/>
    </reaction>
</comment>
<feature type="transmembrane region" description="Helical" evidence="5">
    <location>
        <begin position="230"/>
        <end position="249"/>
    </location>
</feature>
<dbReference type="SUPFAM" id="SSF55811">
    <property type="entry name" value="Nudix"/>
    <property type="match status" value="1"/>
</dbReference>
<feature type="transmembrane region" description="Helical" evidence="5">
    <location>
        <begin position="201"/>
        <end position="223"/>
    </location>
</feature>
<name>A0ABU3ZE21_9GAMM</name>
<dbReference type="PROSITE" id="PS51462">
    <property type="entry name" value="NUDIX"/>
    <property type="match status" value="1"/>
</dbReference>
<feature type="transmembrane region" description="Helical" evidence="5">
    <location>
        <begin position="419"/>
        <end position="441"/>
    </location>
</feature>
<evidence type="ECO:0000256" key="4">
    <source>
        <dbReference type="ARBA" id="ARBA00047594"/>
    </source>
</evidence>
<feature type="domain" description="Nudix hydrolase" evidence="6">
    <location>
        <begin position="18"/>
        <end position="168"/>
    </location>
</feature>
<dbReference type="EC" id="3.6.1.27" evidence="1"/>
<evidence type="ECO:0000256" key="5">
    <source>
        <dbReference type="SAM" id="Phobius"/>
    </source>
</evidence>
<feature type="transmembrane region" description="Helical" evidence="5">
    <location>
        <begin position="332"/>
        <end position="352"/>
    </location>
</feature>
<dbReference type="PRINTS" id="PR00502">
    <property type="entry name" value="NUDIXFAMILY"/>
</dbReference>
<protein>
    <recommendedName>
        <fullName evidence="1">undecaprenyl-diphosphate phosphatase</fullName>
        <ecNumber evidence="1">3.6.1.27</ecNumber>
    </recommendedName>
    <alternativeName>
        <fullName evidence="3">Undecaprenyl pyrophosphate phosphatase</fullName>
    </alternativeName>
</protein>
<dbReference type="EMBL" id="JAWJZI010000002">
    <property type="protein sequence ID" value="MDV5168352.1"/>
    <property type="molecule type" value="Genomic_DNA"/>
</dbReference>
<keyword evidence="5" id="KW-0812">Transmembrane</keyword>
<proteinExistence type="predicted"/>
<evidence type="ECO:0000256" key="1">
    <source>
        <dbReference type="ARBA" id="ARBA00012374"/>
    </source>
</evidence>
<feature type="transmembrane region" description="Helical" evidence="5">
    <location>
        <begin position="304"/>
        <end position="326"/>
    </location>
</feature>
<accession>A0ABU3ZE21</accession>
<dbReference type="RefSeq" id="WP_317521049.1">
    <property type="nucleotide sequence ID" value="NZ_JAWJZI010000002.1"/>
</dbReference>
<evidence type="ECO:0000313" key="7">
    <source>
        <dbReference type="EMBL" id="MDV5168352.1"/>
    </source>
</evidence>
<dbReference type="Pfam" id="PF01569">
    <property type="entry name" value="PAP2"/>
    <property type="match status" value="1"/>
</dbReference>
<comment type="caution">
    <text evidence="7">The sequence shown here is derived from an EMBL/GenBank/DDBJ whole genome shotgun (WGS) entry which is preliminary data.</text>
</comment>
<dbReference type="PANTHER" id="PTHR14969:SF13">
    <property type="entry name" value="AT30094P"/>
    <property type="match status" value="1"/>
</dbReference>